<accession>A0A0K6G823</accession>
<dbReference type="Gene3D" id="3.40.50.1460">
    <property type="match status" value="1"/>
</dbReference>
<reference evidence="2 3" key="1">
    <citation type="submission" date="2015-07" db="EMBL/GenBank/DDBJ databases">
        <authorList>
            <person name="Noorani M."/>
        </authorList>
    </citation>
    <scope>NUCLEOTIDE SEQUENCE [LARGE SCALE GENOMIC DNA]</scope>
    <source>
        <strain evidence="2">BBA 69670</strain>
    </source>
</reference>
<organism evidence="2 3">
    <name type="scientific">Rhizoctonia solani</name>
    <dbReference type="NCBI Taxonomy" id="456999"/>
    <lineage>
        <taxon>Eukaryota</taxon>
        <taxon>Fungi</taxon>
        <taxon>Dikarya</taxon>
        <taxon>Basidiomycota</taxon>
        <taxon>Agaricomycotina</taxon>
        <taxon>Agaricomycetes</taxon>
        <taxon>Cantharellales</taxon>
        <taxon>Ceratobasidiaceae</taxon>
        <taxon>Rhizoctonia</taxon>
    </lineage>
</organism>
<dbReference type="EMBL" id="CYGV01001448">
    <property type="protein sequence ID" value="CUA74484.1"/>
    <property type="molecule type" value="Genomic_DNA"/>
</dbReference>
<dbReference type="Proteomes" id="UP000044841">
    <property type="component" value="Unassembled WGS sequence"/>
</dbReference>
<sequence>MGRLSPSVPSSPTQDNPRQCLREQLCATPNAAYSVEQTTSRCSSLHQHQLIEEPTPKESQPHEQHFNLHGGHVPNINTLGRANVSPTGGSVSVEVEAVVEYNLKSQQKDQEKLGDGDIPCVKVLLYGDDCNYFAAADLKCFKAACLKHIDGIHPDNIRVHSKPGCIGPEFDWLFNPHDISPGGLLVLFVTGHGIRTPHGVDIKLNKISQKLMDTLDLHTAINKIQVPCTLEVVFGTCNSEAVISGLDRLLVMKVSEVPQEGASVLPPLSALFKSFIPKPKLETKVTIIVWAAAVDEGPAYEEMDLPDRIGENDVMIGAICRALGRAGQAIPRRTLFKKIRQAVAKQNTERDKKHFTKTKAERGHAWTSGQYRGPQLACLLSSPGNRELVLNGPAFQALRLN</sequence>
<feature type="compositionally biased region" description="Basic and acidic residues" evidence="1">
    <location>
        <begin position="347"/>
        <end position="364"/>
    </location>
</feature>
<proteinExistence type="predicted"/>
<keyword evidence="3" id="KW-1185">Reference proteome</keyword>
<evidence type="ECO:0000313" key="2">
    <source>
        <dbReference type="EMBL" id="CUA74484.1"/>
    </source>
</evidence>
<dbReference type="AlphaFoldDB" id="A0A0K6G823"/>
<feature type="region of interest" description="Disordered" evidence="1">
    <location>
        <begin position="347"/>
        <end position="366"/>
    </location>
</feature>
<evidence type="ECO:0000256" key="1">
    <source>
        <dbReference type="SAM" id="MobiDB-lite"/>
    </source>
</evidence>
<name>A0A0K6G823_9AGAM</name>
<protein>
    <submittedName>
        <fullName evidence="2">Uncharacterized protein</fullName>
    </submittedName>
</protein>
<gene>
    <name evidence="2" type="ORF">RSOLAG22IIIB_11239</name>
</gene>
<evidence type="ECO:0000313" key="3">
    <source>
        <dbReference type="Proteomes" id="UP000044841"/>
    </source>
</evidence>